<dbReference type="Proteomes" id="UP001591681">
    <property type="component" value="Unassembled WGS sequence"/>
</dbReference>
<feature type="transmembrane region" description="Helical" evidence="6">
    <location>
        <begin position="90"/>
        <end position="109"/>
    </location>
</feature>
<dbReference type="PANTHER" id="PTHR22776:SF28">
    <property type="entry name" value="MARVEL DOMAIN-CONTAINING PROTEIN 1"/>
    <property type="match status" value="1"/>
</dbReference>
<sequence length="164" mass="17642">MAPQTEAVAGNDIAGRLKSLAGLLRFLQLLLGAGIWIALAANRYEGAAHFALLVAVLFWLLTLAALVVGALDKQALVPLAGGEHWPLSNLLLDVAATLLYLAAVAILAHKMEKNAYCMVKQYKYTCLYKAYLTALVFASLTTAAYLVSAAYRIVQRCRGHTPPV</sequence>
<reference evidence="8 9" key="1">
    <citation type="submission" date="2024-09" db="EMBL/GenBank/DDBJ databases">
        <title>A chromosome-level genome assembly of Gray's grenadier anchovy, Coilia grayii.</title>
        <authorList>
            <person name="Fu Z."/>
        </authorList>
    </citation>
    <scope>NUCLEOTIDE SEQUENCE [LARGE SCALE GENOMIC DNA]</scope>
    <source>
        <strain evidence="8">G4</strain>
        <tissue evidence="8">Muscle</tissue>
    </source>
</reference>
<dbReference type="Pfam" id="PF01284">
    <property type="entry name" value="MARVEL"/>
    <property type="match status" value="1"/>
</dbReference>
<keyword evidence="9" id="KW-1185">Reference proteome</keyword>
<protein>
    <recommendedName>
        <fullName evidence="7">MARVEL domain-containing protein</fullName>
    </recommendedName>
</protein>
<evidence type="ECO:0000256" key="2">
    <source>
        <dbReference type="ARBA" id="ARBA00022692"/>
    </source>
</evidence>
<dbReference type="AlphaFoldDB" id="A0ABD1J7D4"/>
<organism evidence="8 9">
    <name type="scientific">Coilia grayii</name>
    <name type="common">Gray's grenadier anchovy</name>
    <dbReference type="NCBI Taxonomy" id="363190"/>
    <lineage>
        <taxon>Eukaryota</taxon>
        <taxon>Metazoa</taxon>
        <taxon>Chordata</taxon>
        <taxon>Craniata</taxon>
        <taxon>Vertebrata</taxon>
        <taxon>Euteleostomi</taxon>
        <taxon>Actinopterygii</taxon>
        <taxon>Neopterygii</taxon>
        <taxon>Teleostei</taxon>
        <taxon>Clupei</taxon>
        <taxon>Clupeiformes</taxon>
        <taxon>Clupeoidei</taxon>
        <taxon>Engraulidae</taxon>
        <taxon>Coilinae</taxon>
        <taxon>Coilia</taxon>
    </lineage>
</organism>
<evidence type="ECO:0000256" key="1">
    <source>
        <dbReference type="ARBA" id="ARBA00004141"/>
    </source>
</evidence>
<dbReference type="GO" id="GO:0016020">
    <property type="term" value="C:membrane"/>
    <property type="evidence" value="ECO:0007669"/>
    <property type="project" value="UniProtKB-SubCell"/>
</dbReference>
<feature type="transmembrane region" description="Helical" evidence="6">
    <location>
        <begin position="48"/>
        <end position="70"/>
    </location>
</feature>
<evidence type="ECO:0000256" key="5">
    <source>
        <dbReference type="PROSITE-ProRule" id="PRU00581"/>
    </source>
</evidence>
<dbReference type="PANTHER" id="PTHR22776">
    <property type="entry name" value="MARVEL-CONTAINING POTENTIAL LIPID RAFT-ASSOCIATED PROTEIN"/>
    <property type="match status" value="1"/>
</dbReference>
<evidence type="ECO:0000259" key="7">
    <source>
        <dbReference type="PROSITE" id="PS51225"/>
    </source>
</evidence>
<evidence type="ECO:0000313" key="8">
    <source>
        <dbReference type="EMBL" id="KAL2083105.1"/>
    </source>
</evidence>
<evidence type="ECO:0000313" key="9">
    <source>
        <dbReference type="Proteomes" id="UP001591681"/>
    </source>
</evidence>
<keyword evidence="2 5" id="KW-0812">Transmembrane</keyword>
<gene>
    <name evidence="8" type="ORF">ACEWY4_020878</name>
</gene>
<comment type="caution">
    <text evidence="8">The sequence shown here is derived from an EMBL/GenBank/DDBJ whole genome shotgun (WGS) entry which is preliminary data.</text>
</comment>
<feature type="transmembrane region" description="Helical" evidence="6">
    <location>
        <begin position="130"/>
        <end position="151"/>
    </location>
</feature>
<accession>A0ABD1J7D4</accession>
<name>A0ABD1J7D4_9TELE</name>
<dbReference type="InterPro" id="IPR008253">
    <property type="entry name" value="Marvel"/>
</dbReference>
<dbReference type="EMBL" id="JBHFQA010000018">
    <property type="protein sequence ID" value="KAL2083105.1"/>
    <property type="molecule type" value="Genomic_DNA"/>
</dbReference>
<evidence type="ECO:0000256" key="4">
    <source>
        <dbReference type="ARBA" id="ARBA00023136"/>
    </source>
</evidence>
<keyword evidence="4 5" id="KW-0472">Membrane</keyword>
<keyword evidence="3 6" id="KW-1133">Transmembrane helix</keyword>
<comment type="subcellular location">
    <subcellularLocation>
        <location evidence="1">Membrane</location>
        <topology evidence="1">Multi-pass membrane protein</topology>
    </subcellularLocation>
</comment>
<feature type="transmembrane region" description="Helical" evidence="6">
    <location>
        <begin position="20"/>
        <end position="41"/>
    </location>
</feature>
<evidence type="ECO:0000256" key="6">
    <source>
        <dbReference type="SAM" id="Phobius"/>
    </source>
</evidence>
<dbReference type="PROSITE" id="PS51225">
    <property type="entry name" value="MARVEL"/>
    <property type="match status" value="1"/>
</dbReference>
<evidence type="ECO:0000256" key="3">
    <source>
        <dbReference type="ARBA" id="ARBA00022989"/>
    </source>
</evidence>
<feature type="domain" description="MARVEL" evidence="7">
    <location>
        <begin position="16"/>
        <end position="157"/>
    </location>
</feature>
<dbReference type="InterPro" id="IPR050578">
    <property type="entry name" value="MARVEL-CKLF_proteins"/>
</dbReference>
<proteinExistence type="predicted"/>